<dbReference type="Pfam" id="PF06628">
    <property type="entry name" value="Catalase-rel"/>
    <property type="match status" value="1"/>
</dbReference>
<dbReference type="InterPro" id="IPR024708">
    <property type="entry name" value="Catalase_AS"/>
</dbReference>
<dbReference type="GO" id="GO:0005777">
    <property type="term" value="C:peroxisome"/>
    <property type="evidence" value="ECO:0007669"/>
    <property type="project" value="TreeGrafter"/>
</dbReference>
<keyword evidence="3" id="KW-0349">Heme</keyword>
<evidence type="ECO:0000313" key="12">
    <source>
        <dbReference type="Proteomes" id="UP000054321"/>
    </source>
</evidence>
<evidence type="ECO:0000256" key="1">
    <source>
        <dbReference type="ARBA" id="ARBA00005329"/>
    </source>
</evidence>
<dbReference type="PRINTS" id="PR00067">
    <property type="entry name" value="CATALASE"/>
</dbReference>
<evidence type="ECO:0000256" key="2">
    <source>
        <dbReference type="ARBA" id="ARBA00022559"/>
    </source>
</evidence>
<dbReference type="STRING" id="913774.A0A0C3D9Z4"/>
<dbReference type="PANTHER" id="PTHR11465">
    <property type="entry name" value="CATALASE"/>
    <property type="match status" value="1"/>
</dbReference>
<dbReference type="AlphaFoldDB" id="A0A0C3D9Z4"/>
<dbReference type="OrthoDB" id="6880011at2759"/>
<dbReference type="SUPFAM" id="SSF56634">
    <property type="entry name" value="Heme-dependent catalase-like"/>
    <property type="match status" value="1"/>
</dbReference>
<feature type="compositionally biased region" description="Pro residues" evidence="9">
    <location>
        <begin position="21"/>
        <end position="31"/>
    </location>
</feature>
<name>A0A0C3D9Z4_OIDMZ</name>
<dbReference type="GO" id="GO:0042744">
    <property type="term" value="P:hydrogen peroxide catabolic process"/>
    <property type="evidence" value="ECO:0007669"/>
    <property type="project" value="UniProtKB-KW"/>
</dbReference>
<comment type="function">
    <text evidence="8">Catalyzes the degradation of hydrogen peroxide (H(2)O(2)) generated by peroxisomal oxidases to water and oxygen, thereby protecting cells from the toxic effects of hydrogen peroxide.</text>
</comment>
<protein>
    <recommendedName>
        <fullName evidence="10">Catalase core domain-containing protein</fullName>
    </recommendedName>
</protein>
<dbReference type="InterPro" id="IPR020835">
    <property type="entry name" value="Catalase_sf"/>
</dbReference>
<reference evidence="11 12" key="1">
    <citation type="submission" date="2014-04" db="EMBL/GenBank/DDBJ databases">
        <authorList>
            <consortium name="DOE Joint Genome Institute"/>
            <person name="Kuo A."/>
            <person name="Martino E."/>
            <person name="Perotto S."/>
            <person name="Kohler A."/>
            <person name="Nagy L.G."/>
            <person name="Floudas D."/>
            <person name="Copeland A."/>
            <person name="Barry K.W."/>
            <person name="Cichocki N."/>
            <person name="Veneault-Fourrey C."/>
            <person name="LaButti K."/>
            <person name="Lindquist E.A."/>
            <person name="Lipzen A."/>
            <person name="Lundell T."/>
            <person name="Morin E."/>
            <person name="Murat C."/>
            <person name="Sun H."/>
            <person name="Tunlid A."/>
            <person name="Henrissat B."/>
            <person name="Grigoriev I.V."/>
            <person name="Hibbett D.S."/>
            <person name="Martin F."/>
            <person name="Nordberg H.P."/>
            <person name="Cantor M.N."/>
            <person name="Hua S.X."/>
        </authorList>
    </citation>
    <scope>NUCLEOTIDE SEQUENCE [LARGE SCALE GENOMIC DNA]</scope>
    <source>
        <strain evidence="11 12">Zn</strain>
    </source>
</reference>
<dbReference type="Gene3D" id="2.40.180.10">
    <property type="entry name" value="Catalase core domain"/>
    <property type="match status" value="1"/>
</dbReference>
<evidence type="ECO:0000256" key="5">
    <source>
        <dbReference type="ARBA" id="ARBA00023002"/>
    </source>
</evidence>
<dbReference type="Proteomes" id="UP000054321">
    <property type="component" value="Unassembled WGS sequence"/>
</dbReference>
<dbReference type="InterPro" id="IPR010582">
    <property type="entry name" value="Catalase_immune_responsive"/>
</dbReference>
<sequence length="591" mass="66340">MTAPSVDRANGFRPGGGPAPAVAPKPRVIPPPGAVPPKGEDYYTLPNGCPVRRPQASQRIGRQLRGTALINDINLIDIISHITHERIPERLVHAKAAGAYGEFEVTHDISDITSAAFLNKVGKKTKLFTRFSTVAGEKGSADSVRDTRGFAFKLYTEEGNLDWVFFSTPVFFIRDPAKFPSLTHSQKRDPQTNLKNPTMFWDYFNHNAEGYHNVMMLFSDRSTPVSYRYADIFSINTYKFTKPDGSFKYVKIHMKTDQGIRNLTQDESVKLSGEDPDYATRDLYTAIEKGNYPSWTVYAQVIDPLEAEVYKTNIFDPTKTVSQKDYPLIPFGKITLNQNPINYFSEVEQSAFAPANLVPGWDVSFDPILQIRLFAYGSTQRYRLGVNLYDIPVNKPFYSYNPTRRDGVGNVTNYGSAPNYIPSDFQPKIIKPAQYEQRAAHEEWIGTVVDFETQVTDEDFVQPREFWKVLGKEKDQQKNLVYNVSENLSGAVKQVRYESYSIWRRIDPELGAWIEKETEKMANKDANGEELPDIVTGGDILPGAMYSGHGANNGVSPSPKLSGGPLNEKLHSVLEGGHLFDLVAKGYGQKP</sequence>
<dbReference type="EMBL" id="KN832870">
    <property type="protein sequence ID" value="KIN08139.1"/>
    <property type="molecule type" value="Genomic_DNA"/>
</dbReference>
<dbReference type="GO" id="GO:0042542">
    <property type="term" value="P:response to hydrogen peroxide"/>
    <property type="evidence" value="ECO:0007669"/>
    <property type="project" value="TreeGrafter"/>
</dbReference>
<keyword evidence="12" id="KW-1185">Reference proteome</keyword>
<dbReference type="HOGENOM" id="CLU_010645_2_0_1"/>
<dbReference type="PROSITE" id="PS51402">
    <property type="entry name" value="CATALASE_3"/>
    <property type="match status" value="1"/>
</dbReference>
<evidence type="ECO:0000256" key="3">
    <source>
        <dbReference type="ARBA" id="ARBA00022617"/>
    </source>
</evidence>
<evidence type="ECO:0000313" key="11">
    <source>
        <dbReference type="EMBL" id="KIN08139.1"/>
    </source>
</evidence>
<keyword evidence="2" id="KW-0575">Peroxidase</keyword>
<keyword evidence="6" id="KW-0408">Iron</keyword>
<dbReference type="GO" id="GO:0046872">
    <property type="term" value="F:metal ion binding"/>
    <property type="evidence" value="ECO:0007669"/>
    <property type="project" value="UniProtKB-KW"/>
</dbReference>
<feature type="region of interest" description="Disordered" evidence="9">
    <location>
        <begin position="1"/>
        <end position="31"/>
    </location>
</feature>
<evidence type="ECO:0000259" key="10">
    <source>
        <dbReference type="SMART" id="SM01060"/>
    </source>
</evidence>
<keyword evidence="7" id="KW-0376">Hydrogen peroxide</keyword>
<dbReference type="SMART" id="SM01060">
    <property type="entry name" value="Catalase"/>
    <property type="match status" value="1"/>
</dbReference>
<reference evidence="12" key="2">
    <citation type="submission" date="2015-01" db="EMBL/GenBank/DDBJ databases">
        <title>Evolutionary Origins and Diversification of the Mycorrhizal Mutualists.</title>
        <authorList>
            <consortium name="DOE Joint Genome Institute"/>
            <consortium name="Mycorrhizal Genomics Consortium"/>
            <person name="Kohler A."/>
            <person name="Kuo A."/>
            <person name="Nagy L.G."/>
            <person name="Floudas D."/>
            <person name="Copeland A."/>
            <person name="Barry K.W."/>
            <person name="Cichocki N."/>
            <person name="Veneault-Fourrey C."/>
            <person name="LaButti K."/>
            <person name="Lindquist E.A."/>
            <person name="Lipzen A."/>
            <person name="Lundell T."/>
            <person name="Morin E."/>
            <person name="Murat C."/>
            <person name="Riley R."/>
            <person name="Ohm R."/>
            <person name="Sun H."/>
            <person name="Tunlid A."/>
            <person name="Henrissat B."/>
            <person name="Grigoriev I.V."/>
            <person name="Hibbett D.S."/>
            <person name="Martin F."/>
        </authorList>
    </citation>
    <scope>NUCLEOTIDE SEQUENCE [LARGE SCALE GENOMIC DNA]</scope>
    <source>
        <strain evidence="12">Zn</strain>
    </source>
</reference>
<keyword evidence="5" id="KW-0560">Oxidoreductase</keyword>
<keyword evidence="4" id="KW-0479">Metal-binding</keyword>
<organism evidence="11 12">
    <name type="scientific">Oidiodendron maius (strain Zn)</name>
    <dbReference type="NCBI Taxonomy" id="913774"/>
    <lineage>
        <taxon>Eukaryota</taxon>
        <taxon>Fungi</taxon>
        <taxon>Dikarya</taxon>
        <taxon>Ascomycota</taxon>
        <taxon>Pezizomycotina</taxon>
        <taxon>Leotiomycetes</taxon>
        <taxon>Leotiomycetes incertae sedis</taxon>
        <taxon>Myxotrichaceae</taxon>
        <taxon>Oidiodendron</taxon>
    </lineage>
</organism>
<dbReference type="GO" id="GO:0005739">
    <property type="term" value="C:mitochondrion"/>
    <property type="evidence" value="ECO:0007669"/>
    <property type="project" value="TreeGrafter"/>
</dbReference>
<dbReference type="InterPro" id="IPR011614">
    <property type="entry name" value="Catalase_core"/>
</dbReference>
<dbReference type="Pfam" id="PF00199">
    <property type="entry name" value="Catalase"/>
    <property type="match status" value="1"/>
</dbReference>
<evidence type="ECO:0000256" key="8">
    <source>
        <dbReference type="ARBA" id="ARBA00044729"/>
    </source>
</evidence>
<evidence type="ECO:0000256" key="9">
    <source>
        <dbReference type="SAM" id="MobiDB-lite"/>
    </source>
</evidence>
<comment type="similarity">
    <text evidence="1">Belongs to the catalase family.</text>
</comment>
<evidence type="ECO:0000256" key="4">
    <source>
        <dbReference type="ARBA" id="ARBA00022723"/>
    </source>
</evidence>
<evidence type="ECO:0000256" key="6">
    <source>
        <dbReference type="ARBA" id="ARBA00023004"/>
    </source>
</evidence>
<evidence type="ECO:0000256" key="7">
    <source>
        <dbReference type="ARBA" id="ARBA00023324"/>
    </source>
</evidence>
<dbReference type="InParanoid" id="A0A0C3D9Z4"/>
<dbReference type="PROSITE" id="PS00438">
    <property type="entry name" value="CATALASE_2"/>
    <property type="match status" value="1"/>
</dbReference>
<dbReference type="InterPro" id="IPR018028">
    <property type="entry name" value="Catalase"/>
</dbReference>
<dbReference type="FunFam" id="2.40.180.10:FF:000001">
    <property type="entry name" value="Catalase"/>
    <property type="match status" value="1"/>
</dbReference>
<dbReference type="PANTHER" id="PTHR11465:SF9">
    <property type="entry name" value="CATALASE"/>
    <property type="match status" value="1"/>
</dbReference>
<feature type="domain" description="Catalase core" evidence="10">
    <location>
        <begin position="44"/>
        <end position="429"/>
    </location>
</feature>
<proteinExistence type="inferred from homology"/>
<dbReference type="GO" id="GO:0004096">
    <property type="term" value="F:catalase activity"/>
    <property type="evidence" value="ECO:0007669"/>
    <property type="project" value="UniProtKB-EC"/>
</dbReference>
<accession>A0A0C3D9Z4</accession>
<gene>
    <name evidence="11" type="ORF">OIDMADRAFT_140600</name>
</gene>
<dbReference type="GO" id="GO:0020037">
    <property type="term" value="F:heme binding"/>
    <property type="evidence" value="ECO:0007669"/>
    <property type="project" value="InterPro"/>
</dbReference>